<dbReference type="AlphaFoldDB" id="A0A376F4T3"/>
<accession>A0A376F4T3</accession>
<reference evidence="1 2" key="1">
    <citation type="submission" date="2018-06" db="EMBL/GenBank/DDBJ databases">
        <authorList>
            <consortium name="Pathogen Informatics"/>
            <person name="Doyle S."/>
        </authorList>
    </citation>
    <scope>NUCLEOTIDE SEQUENCE [LARGE SCALE GENOMIC DNA]</scope>
    <source>
        <strain evidence="1 2">NCTC12123</strain>
    </source>
</reference>
<gene>
    <name evidence="1" type="ORF">NCTC12123_00449</name>
</gene>
<proteinExistence type="predicted"/>
<evidence type="ECO:0000313" key="2">
    <source>
        <dbReference type="Proteomes" id="UP000255163"/>
    </source>
</evidence>
<protein>
    <submittedName>
        <fullName evidence="1">Hemolysin activator protein</fullName>
    </submittedName>
</protein>
<sequence>MITGAGEHIAGAVAGVRGVKGHLGYDLFAGVPLAKPDEMHTSPVTLGFSVQWQY</sequence>
<dbReference type="EMBL" id="UFYI01000007">
    <property type="protein sequence ID" value="STD18282.1"/>
    <property type="molecule type" value="Genomic_DNA"/>
</dbReference>
<dbReference type="Proteomes" id="UP000255163">
    <property type="component" value="Unassembled WGS sequence"/>
</dbReference>
<name>A0A376F4T3_ENTAS</name>
<organism evidence="1 2">
    <name type="scientific">Enterobacter asburiae</name>
    <dbReference type="NCBI Taxonomy" id="61645"/>
    <lineage>
        <taxon>Bacteria</taxon>
        <taxon>Pseudomonadati</taxon>
        <taxon>Pseudomonadota</taxon>
        <taxon>Gammaproteobacteria</taxon>
        <taxon>Enterobacterales</taxon>
        <taxon>Enterobacteriaceae</taxon>
        <taxon>Enterobacter</taxon>
        <taxon>Enterobacter cloacae complex</taxon>
    </lineage>
</organism>
<dbReference type="Gene3D" id="2.40.160.50">
    <property type="entry name" value="membrane protein fhac: a member of the omp85/tpsb transporter family"/>
    <property type="match status" value="1"/>
</dbReference>
<evidence type="ECO:0000313" key="1">
    <source>
        <dbReference type="EMBL" id="STD18282.1"/>
    </source>
</evidence>